<dbReference type="AlphaFoldDB" id="A0A1M5BI90"/>
<dbReference type="EMBL" id="FQVI01000027">
    <property type="protein sequence ID" value="SHF42007.1"/>
    <property type="molecule type" value="Genomic_DNA"/>
</dbReference>
<proteinExistence type="predicted"/>
<keyword evidence="4" id="KW-0675">Receptor</keyword>
<evidence type="ECO:0000313" key="5">
    <source>
        <dbReference type="Proteomes" id="UP000184245"/>
    </source>
</evidence>
<dbReference type="NCBIfam" id="TIGR00787">
    <property type="entry name" value="dctP"/>
    <property type="match status" value="1"/>
</dbReference>
<dbReference type="Proteomes" id="UP000184245">
    <property type="component" value="Unassembled WGS sequence"/>
</dbReference>
<name>A0A1M5BI90_9CLOT</name>
<keyword evidence="1 3" id="KW-0732">Signal</keyword>
<keyword evidence="5" id="KW-1185">Reference proteome</keyword>
<feature type="compositionally biased region" description="Low complexity" evidence="2">
    <location>
        <begin position="29"/>
        <end position="46"/>
    </location>
</feature>
<dbReference type="GO" id="GO:0030246">
    <property type="term" value="F:carbohydrate binding"/>
    <property type="evidence" value="ECO:0007669"/>
    <property type="project" value="TreeGrafter"/>
</dbReference>
<dbReference type="GO" id="GO:0030288">
    <property type="term" value="C:outer membrane-bounded periplasmic space"/>
    <property type="evidence" value="ECO:0007669"/>
    <property type="project" value="InterPro"/>
</dbReference>
<sequence length="360" mass="39340">MKNKILAALLTVALVGTMTACGNKSEGGSTDSSNTQSSSSTASTDTEGGEDTMLGADSATVRLKVGTTTAPEGHYVKGLQEMQKLLEEYSDGEMTLDIYPNSQLGNERDMMENVGMGVQEMCLISTGPIPNFVSDFAVLDLPYLFENEEQAYKVLDGEVGTSLLGQLDSQGIKGVGFWENGFREVTNDKKEIVTPDDLKGMKIRTMENNVHMATYQALGATATPMAWSEIFTALQQGTVDGQENPIAIIESAKVYEVQKYVSMIDLFYSPCVLMISQSTYDGFTDAQKEAFDKAAEEAKDYQREYSSSYNKEAIQTMKDAGVTVTEVDKAVWQEAANAVYDQLDSLNLNKELVEKIQSSK</sequence>
<dbReference type="STRING" id="1122155.SAMN02745158_03661"/>
<gene>
    <name evidence="4" type="ORF">SAMN02745158_03661</name>
</gene>
<dbReference type="PROSITE" id="PS51257">
    <property type="entry name" value="PROKAR_LIPOPROTEIN"/>
    <property type="match status" value="1"/>
</dbReference>
<dbReference type="CDD" id="cd13675">
    <property type="entry name" value="PBP2_TRAP_SBP_like_5"/>
    <property type="match status" value="1"/>
</dbReference>
<evidence type="ECO:0000256" key="2">
    <source>
        <dbReference type="SAM" id="MobiDB-lite"/>
    </source>
</evidence>
<dbReference type="OrthoDB" id="2796at2"/>
<dbReference type="RefSeq" id="WP_072854222.1">
    <property type="nucleotide sequence ID" value="NZ_FQVI01000027.1"/>
</dbReference>
<dbReference type="InterPro" id="IPR038404">
    <property type="entry name" value="TRAP_DctP_sf"/>
</dbReference>
<dbReference type="GO" id="GO:0055085">
    <property type="term" value="P:transmembrane transport"/>
    <property type="evidence" value="ECO:0007669"/>
    <property type="project" value="InterPro"/>
</dbReference>
<dbReference type="SUPFAM" id="SSF53850">
    <property type="entry name" value="Periplasmic binding protein-like II"/>
    <property type="match status" value="1"/>
</dbReference>
<evidence type="ECO:0000256" key="3">
    <source>
        <dbReference type="SAM" id="SignalP"/>
    </source>
</evidence>
<dbReference type="Pfam" id="PF03480">
    <property type="entry name" value="DctP"/>
    <property type="match status" value="1"/>
</dbReference>
<evidence type="ECO:0000313" key="4">
    <source>
        <dbReference type="EMBL" id="SHF42007.1"/>
    </source>
</evidence>
<organism evidence="4 5">
    <name type="scientific">Lactonifactor longoviformis DSM 17459</name>
    <dbReference type="NCBI Taxonomy" id="1122155"/>
    <lineage>
        <taxon>Bacteria</taxon>
        <taxon>Bacillati</taxon>
        <taxon>Bacillota</taxon>
        <taxon>Clostridia</taxon>
        <taxon>Eubacteriales</taxon>
        <taxon>Clostridiaceae</taxon>
        <taxon>Lactonifactor</taxon>
    </lineage>
</organism>
<dbReference type="PANTHER" id="PTHR33376:SF2">
    <property type="entry name" value="DICARBOXYLATE-BINDING PERIPLASMIC PROTEIN"/>
    <property type="match status" value="1"/>
</dbReference>
<feature type="region of interest" description="Disordered" evidence="2">
    <location>
        <begin position="24"/>
        <end position="58"/>
    </location>
</feature>
<reference evidence="4 5" key="1">
    <citation type="submission" date="2016-11" db="EMBL/GenBank/DDBJ databases">
        <authorList>
            <person name="Jaros S."/>
            <person name="Januszkiewicz K."/>
            <person name="Wedrychowicz H."/>
        </authorList>
    </citation>
    <scope>NUCLEOTIDE SEQUENCE [LARGE SCALE GENOMIC DNA]</scope>
    <source>
        <strain evidence="4 5">DSM 17459</strain>
    </source>
</reference>
<feature type="signal peptide" evidence="3">
    <location>
        <begin position="1"/>
        <end position="20"/>
    </location>
</feature>
<dbReference type="Gene3D" id="3.40.190.170">
    <property type="entry name" value="Bacterial extracellular solute-binding protein, family 7"/>
    <property type="match status" value="1"/>
</dbReference>
<dbReference type="PIRSF" id="PIRSF006470">
    <property type="entry name" value="DctB"/>
    <property type="match status" value="1"/>
</dbReference>
<dbReference type="InterPro" id="IPR018389">
    <property type="entry name" value="DctP_fam"/>
</dbReference>
<dbReference type="PANTHER" id="PTHR33376">
    <property type="match status" value="1"/>
</dbReference>
<evidence type="ECO:0000256" key="1">
    <source>
        <dbReference type="ARBA" id="ARBA00022729"/>
    </source>
</evidence>
<dbReference type="NCBIfam" id="NF037995">
    <property type="entry name" value="TRAP_S1"/>
    <property type="match status" value="1"/>
</dbReference>
<dbReference type="InterPro" id="IPR004682">
    <property type="entry name" value="TRAP_DctP"/>
</dbReference>
<protein>
    <submittedName>
        <fullName evidence="4">Tripartite ATP-independent transporter solute receptor, DctP family</fullName>
    </submittedName>
</protein>
<accession>A0A1M5BI90</accession>
<feature type="chain" id="PRO_5038529887" evidence="3">
    <location>
        <begin position="21"/>
        <end position="360"/>
    </location>
</feature>